<dbReference type="OMA" id="GGRWDQT"/>
<comment type="subcellular location">
    <subcellularLocation>
        <location evidence="1">Mitochondrion inner membrane</location>
        <topology evidence="1">Single-pass membrane protein</topology>
    </subcellularLocation>
</comment>
<dbReference type="SMART" id="SM00577">
    <property type="entry name" value="CPDc"/>
    <property type="match status" value="1"/>
</dbReference>
<evidence type="ECO:0000256" key="1">
    <source>
        <dbReference type="RuleBase" id="RU365079"/>
    </source>
</evidence>
<dbReference type="InterPro" id="IPR004274">
    <property type="entry name" value="FCP1_dom"/>
</dbReference>
<organism evidence="4 5">
    <name type="scientific">Stachybotrys chlorohalonatus (strain IBT 40285)</name>
    <dbReference type="NCBI Taxonomy" id="1283841"/>
    <lineage>
        <taxon>Eukaryota</taxon>
        <taxon>Fungi</taxon>
        <taxon>Dikarya</taxon>
        <taxon>Ascomycota</taxon>
        <taxon>Pezizomycotina</taxon>
        <taxon>Sordariomycetes</taxon>
        <taxon>Hypocreomycetidae</taxon>
        <taxon>Hypocreales</taxon>
        <taxon>Stachybotryaceae</taxon>
        <taxon>Stachybotrys</taxon>
    </lineage>
</organism>
<dbReference type="STRING" id="1283841.A0A084QAG1"/>
<evidence type="ECO:0000259" key="3">
    <source>
        <dbReference type="PROSITE" id="PS50969"/>
    </source>
</evidence>
<feature type="compositionally biased region" description="Polar residues" evidence="2">
    <location>
        <begin position="1"/>
        <end position="11"/>
    </location>
</feature>
<dbReference type="AlphaFoldDB" id="A0A084QAG1"/>
<dbReference type="Pfam" id="PF03031">
    <property type="entry name" value="NIF"/>
    <property type="match status" value="1"/>
</dbReference>
<dbReference type="InterPro" id="IPR023214">
    <property type="entry name" value="HAD_sf"/>
</dbReference>
<dbReference type="Gene3D" id="3.40.50.1000">
    <property type="entry name" value="HAD superfamily/HAD-like"/>
    <property type="match status" value="1"/>
</dbReference>
<feature type="domain" description="FCP1 homology" evidence="3">
    <location>
        <begin position="104"/>
        <end position="274"/>
    </location>
</feature>
<gene>
    <name evidence="4" type="ORF">S40285_05772</name>
</gene>
<protein>
    <recommendedName>
        <fullName evidence="1">Mitochondrial import inner membrane translocase subunit TIM50</fullName>
    </recommendedName>
</protein>
<comment type="subunit">
    <text evidence="1">Component of the TIM23 complex.</text>
</comment>
<dbReference type="InParanoid" id="A0A084QAG1"/>
<dbReference type="GO" id="GO:0015031">
    <property type="term" value="P:protein transport"/>
    <property type="evidence" value="ECO:0007669"/>
    <property type="project" value="UniProtKB-KW"/>
</dbReference>
<evidence type="ECO:0000256" key="2">
    <source>
        <dbReference type="SAM" id="MobiDB-lite"/>
    </source>
</evidence>
<keyword evidence="1" id="KW-0809">Transit peptide</keyword>
<evidence type="ECO:0000313" key="5">
    <source>
        <dbReference type="Proteomes" id="UP000028524"/>
    </source>
</evidence>
<keyword evidence="1" id="KW-0811">Translocation</keyword>
<keyword evidence="1" id="KW-0813">Transport</keyword>
<evidence type="ECO:0000313" key="4">
    <source>
        <dbReference type="EMBL" id="KFA60946.1"/>
    </source>
</evidence>
<dbReference type="InterPro" id="IPR050365">
    <property type="entry name" value="TIM50"/>
</dbReference>
<feature type="region of interest" description="Disordered" evidence="2">
    <location>
        <begin position="1"/>
        <end position="23"/>
    </location>
</feature>
<dbReference type="OrthoDB" id="1711508at2759"/>
<comment type="function">
    <text evidence="1">Essential component of the TIM23 complex, a complex that mediates the translocation of transit peptide-containing proteins across the mitochondrial inner membrane.</text>
</comment>
<dbReference type="PANTHER" id="PTHR12210">
    <property type="entry name" value="DULLARD PROTEIN PHOSPHATASE"/>
    <property type="match status" value="1"/>
</dbReference>
<dbReference type="GO" id="GO:0005744">
    <property type="term" value="C:TIM23 mitochondrial import inner membrane translocase complex"/>
    <property type="evidence" value="ECO:0007669"/>
    <property type="project" value="UniProtKB-UniRule"/>
</dbReference>
<keyword evidence="1" id="KW-0653">Protein transport</keyword>
<dbReference type="SUPFAM" id="SSF56784">
    <property type="entry name" value="HAD-like"/>
    <property type="match status" value="1"/>
</dbReference>
<reference evidence="4 5" key="1">
    <citation type="journal article" date="2014" name="BMC Genomics">
        <title>Comparative genome sequencing reveals chemotype-specific gene clusters in the toxigenic black mold Stachybotrys.</title>
        <authorList>
            <person name="Semeiks J."/>
            <person name="Borek D."/>
            <person name="Otwinowski Z."/>
            <person name="Grishin N.V."/>
        </authorList>
    </citation>
    <scope>NUCLEOTIDE SEQUENCE [LARGE SCALE GENOMIC DNA]</scope>
    <source>
        <strain evidence="4 5">IBT 40285</strain>
    </source>
</reference>
<dbReference type="HOGENOM" id="CLU_018875_0_2_1"/>
<dbReference type="EMBL" id="KL660879">
    <property type="protein sequence ID" value="KFA60946.1"/>
    <property type="molecule type" value="Genomic_DNA"/>
</dbReference>
<feature type="region of interest" description="Disordered" evidence="2">
    <location>
        <begin position="63"/>
        <end position="89"/>
    </location>
</feature>
<accession>A0A084QAG1</accession>
<keyword evidence="1" id="KW-0496">Mitochondrion</keyword>
<proteinExistence type="inferred from homology"/>
<dbReference type="InterPro" id="IPR036412">
    <property type="entry name" value="HAD-like_sf"/>
</dbReference>
<keyword evidence="5" id="KW-1185">Reference proteome</keyword>
<comment type="similarity">
    <text evidence="1">Belongs to the TIM50 family.</text>
</comment>
<sequence length="302" mass="34007">MVRSVAMSSDTAPKYNNRKTKRKAREAAVLSNEFISKTTQSLLAVDETTVKVAIQVQAKSSSTSKPSRIIDTDSRQPPSAESGGVPNPTARYLLRATSPPMALPSPRRILVIMDLNGTLLHRPSKRHPFHFVERPHAKQFLSYCLDTFYVAIWSSARPDNVNKMVDRLLTPEQRAKCLLVWARDKFGLSLNDYNSRVQCYKRLTAVWADPAIVASHPDADRGVGWDQTNTVLVDDSLEKARTEPHNLLEIPEFQGLKHETTDVLPQVHDYLNALCHQSDVSSYIRETPFKLDPSYHLSDTTL</sequence>
<name>A0A084QAG1_STAC4</name>
<dbReference type="PROSITE" id="PS50969">
    <property type="entry name" value="FCP1"/>
    <property type="match status" value="1"/>
</dbReference>
<dbReference type="Proteomes" id="UP000028524">
    <property type="component" value="Unassembled WGS sequence"/>
</dbReference>